<evidence type="ECO:0000259" key="1">
    <source>
        <dbReference type="Pfam" id="PF00587"/>
    </source>
</evidence>
<dbReference type="Gene3D" id="3.30.930.10">
    <property type="entry name" value="Bira Bifunctional Protein, Domain 2"/>
    <property type="match status" value="1"/>
</dbReference>
<comment type="caution">
    <text evidence="2">The sequence shown here is derived from an EMBL/GenBank/DDBJ whole genome shotgun (WGS) entry which is preliminary data.</text>
</comment>
<accession>A0ABV6MNC6</accession>
<dbReference type="EMBL" id="JBHLUD010000002">
    <property type="protein sequence ID" value="MFC0541602.1"/>
    <property type="molecule type" value="Genomic_DNA"/>
</dbReference>
<protein>
    <submittedName>
        <fullName evidence="2">Aminoacyl--tRNA ligase-related protein</fullName>
    </submittedName>
</protein>
<feature type="domain" description="Aminoacyl-tRNA synthetase class II (G/ P/ S/T)" evidence="1">
    <location>
        <begin position="109"/>
        <end position="269"/>
    </location>
</feature>
<dbReference type="GO" id="GO:0016874">
    <property type="term" value="F:ligase activity"/>
    <property type="evidence" value="ECO:0007669"/>
    <property type="project" value="UniProtKB-KW"/>
</dbReference>
<name>A0ABV6MNC6_9PSEU</name>
<keyword evidence="3" id="KW-1185">Reference proteome</keyword>
<gene>
    <name evidence="2" type="ORF">ACFFH7_08925</name>
</gene>
<dbReference type="InterPro" id="IPR045864">
    <property type="entry name" value="aa-tRNA-synth_II/BPL/LPL"/>
</dbReference>
<organism evidence="2 3">
    <name type="scientific">Kutzneria chonburiensis</name>
    <dbReference type="NCBI Taxonomy" id="1483604"/>
    <lineage>
        <taxon>Bacteria</taxon>
        <taxon>Bacillati</taxon>
        <taxon>Actinomycetota</taxon>
        <taxon>Actinomycetes</taxon>
        <taxon>Pseudonocardiales</taxon>
        <taxon>Pseudonocardiaceae</taxon>
        <taxon>Kutzneria</taxon>
    </lineage>
</organism>
<evidence type="ECO:0000313" key="3">
    <source>
        <dbReference type="Proteomes" id="UP001589810"/>
    </source>
</evidence>
<dbReference type="SUPFAM" id="SSF55681">
    <property type="entry name" value="Class II aaRS and biotin synthetases"/>
    <property type="match status" value="1"/>
</dbReference>
<sequence>MIETTTLADPIERLADGGWLRPTGGPGLLSFTPKFETVMAGLQAALTAADPTGSAGPTWHPPVVPLANIERAQYTEAFPHLLGSVHALSSQDQDADRTPTDVVLAPAVCYSVYPEVANSVVEGPLYFDAAGYCYRHEATAELGRFRSFRMREFVIVGDASAAWQWRDAWIARCEALFSRLGLTPVVTPASDPFFGPGGRFMKSSQIEQNLKFEFVVALHDDDPGTAIASANCHKEHLGERFAIDHADGGPAHSSCMAFGLERTALALIHAHGDDLADWPTLV</sequence>
<dbReference type="InterPro" id="IPR002314">
    <property type="entry name" value="aa-tRNA-synt_IIb"/>
</dbReference>
<dbReference type="Proteomes" id="UP001589810">
    <property type="component" value="Unassembled WGS sequence"/>
</dbReference>
<evidence type="ECO:0000313" key="2">
    <source>
        <dbReference type="EMBL" id="MFC0541602.1"/>
    </source>
</evidence>
<proteinExistence type="predicted"/>
<keyword evidence="2" id="KW-0436">Ligase</keyword>
<dbReference type="RefSeq" id="WP_273942369.1">
    <property type="nucleotide sequence ID" value="NZ_CP097263.1"/>
</dbReference>
<reference evidence="2 3" key="1">
    <citation type="submission" date="2024-09" db="EMBL/GenBank/DDBJ databases">
        <authorList>
            <person name="Sun Q."/>
            <person name="Mori K."/>
        </authorList>
    </citation>
    <scope>NUCLEOTIDE SEQUENCE [LARGE SCALE GENOMIC DNA]</scope>
    <source>
        <strain evidence="2 3">TBRC 1432</strain>
    </source>
</reference>
<dbReference type="Pfam" id="PF00587">
    <property type="entry name" value="tRNA-synt_2b"/>
    <property type="match status" value="1"/>
</dbReference>